<evidence type="ECO:0000256" key="2">
    <source>
        <dbReference type="SAM" id="SignalP"/>
    </source>
</evidence>
<evidence type="ECO:0000313" key="4">
    <source>
        <dbReference type="EMBL" id="MBY6138520.1"/>
    </source>
</evidence>
<proteinExistence type="predicted"/>
<keyword evidence="5" id="KW-1185">Reference proteome</keyword>
<accession>A0ABS7NBE1</accession>
<gene>
    <name evidence="4" type="ORF">KUV26_03650</name>
</gene>
<feature type="compositionally biased region" description="Polar residues" evidence="1">
    <location>
        <begin position="74"/>
        <end position="84"/>
    </location>
</feature>
<dbReference type="InterPro" id="IPR032876">
    <property type="entry name" value="J_dom"/>
</dbReference>
<protein>
    <submittedName>
        <fullName evidence="4">Phage tail protein</fullName>
    </submittedName>
</protein>
<feature type="domain" description="Tip attachment protein J" evidence="3">
    <location>
        <begin position="331"/>
        <end position="483"/>
    </location>
</feature>
<keyword evidence="2" id="KW-0732">Signal</keyword>
<dbReference type="EMBL" id="JAHVJA010000001">
    <property type="protein sequence ID" value="MBY6138520.1"/>
    <property type="molecule type" value="Genomic_DNA"/>
</dbReference>
<sequence length="1334" mass="141859">MKDKRTFWAVLMVALLAPAAAAADPITAWVATTLAVSTATAAFIVRIGISLVLSSLSSALRKKPGQPRQPGIKTESTTSGGSNPQSFILGTYASAGNMAAPPYSHPNSGDLPNKWLTYVVDVSDVPGVQLSRVMVGGEYVTDLDLRENVTGAQALAHDMAGMVHDGHPYLYLTWHDGTQTAADAFMLEEYADHPDRPWSADMTGTGVAYAVLTFHYSRKLFNQLPGVRFEVKGIPLYDPRKDSTAGGSGAHRWADPATWEFTENPIVMVYNILRGIALPDGQRWGGQASAAALPLDNWFAGMNECDVSVSLAAGGSEAQYRAGLEVLVDDEPAEVIQQLLKACSAEISELGGTYKVRVGPPALPVYFFTDEDVIADRPQSLVPYPGLDGVHNAIHASHPDPESLWESRDAPPRYNAGWEAEDGGRQLVAEVDLPAVASVTQVQRLMKAWIEDERRFRRHSLTLPPDAALLEPLDTVAWTSAREGYTSKLFEVGELTDDLAACLQTLALRERDAGDFTWVPGSDEVSVDHPSTAVTVLGPRTLPGFNLLPHSLPDGTGTARRPALRLVWSAQDLLADDVVEWEIQLADGTLVAAGRAPGPLSGEVVFASGILSQTAYRAKGRIRGRNDGIWTGWASATTADLRLGYLDLQEQIQLEVDAAQAAADNAAADATQALTDAAAAQAEIAAVRSRIIHSDFAADGAHWTSTESGAPGVNPLDARWTFADDPAEGRIARIADMQAAVEDRLFTRGVFVPKVGRTYRVTTRVRLTGTISGAGSNFNITRRGLDASYAWVSNDGTGFEATGTWQDFVKDFVCTAGNVSAFWRLGVFRHSADTGDGAFEVAYVQVEDLTVADQLEAEIETIRELDASGMTGSALATLITQLQVDAGGTSATITDHASAVADMDGFAAAHAGLTVTTSSGKIAGLKATSWIDPDGEGGALLELLGDVIAEGSLATNRLLVGIGKNLLENPDFTQGQVGFEFDTNNEVGSGANIAIRTDDSSYSKPFHPSVRLQTFAENSGNGWIGCSFKPVRDNGSLGVGYSVDPNKFYEFSAKLNVRRAQVSVRIYWYQDDGSPSAVTPYSQVAPDHNQTGADALGPLVSWTARGGVAQPPSDAAYAVPTVRLVASRGVNGEIRDVHIFHPMFAETSEGAALSPYSPGGSTYIDGGRLVADSVTTEALKAGSVTAAKANFADLASLNITVKNLDVEDLTLSGEKMQANAVTKSRISTGSSPSITWTPTIKGEATFILDVESSIGAWPAARSVDIWLRVNGTNRRRVVLYHALDGSTAEAKSTAVWKMNTTGGAQVTAEIWVNHNGGGGAPTQSASLIALETKR</sequence>
<dbReference type="RefSeq" id="WP_222507334.1">
    <property type="nucleotide sequence ID" value="NZ_JAHVJA010000001.1"/>
</dbReference>
<name>A0ABS7NBE1_9RHOB</name>
<feature type="signal peptide" evidence="2">
    <location>
        <begin position="1"/>
        <end position="22"/>
    </location>
</feature>
<dbReference type="Proteomes" id="UP000766629">
    <property type="component" value="Unassembled WGS sequence"/>
</dbReference>
<evidence type="ECO:0000313" key="5">
    <source>
        <dbReference type="Proteomes" id="UP000766629"/>
    </source>
</evidence>
<feature type="region of interest" description="Disordered" evidence="1">
    <location>
        <begin position="61"/>
        <end position="84"/>
    </location>
</feature>
<reference evidence="4 5" key="1">
    <citation type="submission" date="2021-06" db="EMBL/GenBank/DDBJ databases">
        <title>50 bacteria genomes isolated from Dapeng, Shenzhen, China.</title>
        <authorList>
            <person name="Zheng W."/>
            <person name="Yu S."/>
            <person name="Huang Y."/>
        </authorList>
    </citation>
    <scope>NUCLEOTIDE SEQUENCE [LARGE SCALE GENOMIC DNA]</scope>
    <source>
        <strain evidence="4 5">DP1N14-2</strain>
    </source>
</reference>
<dbReference type="Pfam" id="PF13550">
    <property type="entry name" value="Phage-tail_3"/>
    <property type="match status" value="1"/>
</dbReference>
<evidence type="ECO:0000256" key="1">
    <source>
        <dbReference type="SAM" id="MobiDB-lite"/>
    </source>
</evidence>
<comment type="caution">
    <text evidence="4">The sequence shown here is derived from an EMBL/GenBank/DDBJ whole genome shotgun (WGS) entry which is preliminary data.</text>
</comment>
<organism evidence="4 5">
    <name type="scientific">Leisingera daeponensis</name>
    <dbReference type="NCBI Taxonomy" id="405746"/>
    <lineage>
        <taxon>Bacteria</taxon>
        <taxon>Pseudomonadati</taxon>
        <taxon>Pseudomonadota</taxon>
        <taxon>Alphaproteobacteria</taxon>
        <taxon>Rhodobacterales</taxon>
        <taxon>Roseobacteraceae</taxon>
        <taxon>Leisingera</taxon>
    </lineage>
</organism>
<feature type="chain" id="PRO_5046742054" evidence="2">
    <location>
        <begin position="23"/>
        <end position="1334"/>
    </location>
</feature>
<evidence type="ECO:0000259" key="3">
    <source>
        <dbReference type="Pfam" id="PF13550"/>
    </source>
</evidence>